<dbReference type="EMBL" id="FOLW01000010">
    <property type="protein sequence ID" value="SFD21385.1"/>
    <property type="molecule type" value="Genomic_DNA"/>
</dbReference>
<evidence type="ECO:0000256" key="1">
    <source>
        <dbReference type="ARBA" id="ARBA00004561"/>
    </source>
</evidence>
<dbReference type="SUPFAM" id="SSF49401">
    <property type="entry name" value="Bacterial adhesins"/>
    <property type="match status" value="1"/>
</dbReference>
<evidence type="ECO:0000313" key="7">
    <source>
        <dbReference type="EMBL" id="SFD21385.1"/>
    </source>
</evidence>
<dbReference type="PANTHER" id="PTHR33420">
    <property type="entry name" value="FIMBRIAL SUBUNIT ELFA-RELATED"/>
    <property type="match status" value="1"/>
</dbReference>
<dbReference type="Pfam" id="PF00419">
    <property type="entry name" value="Fimbrial"/>
    <property type="match status" value="1"/>
</dbReference>
<feature type="chain" id="PRO_5042602313" evidence="5">
    <location>
        <begin position="21"/>
        <end position="180"/>
    </location>
</feature>
<dbReference type="Gene3D" id="2.60.40.1090">
    <property type="entry name" value="Fimbrial-type adhesion domain"/>
    <property type="match status" value="1"/>
</dbReference>
<dbReference type="PANTHER" id="PTHR33420:SF3">
    <property type="entry name" value="FIMBRIAL SUBUNIT ELFA"/>
    <property type="match status" value="1"/>
</dbReference>
<gene>
    <name evidence="7" type="ORF">SAMN02745723_11049</name>
</gene>
<dbReference type="InterPro" id="IPR036937">
    <property type="entry name" value="Adhesion_dom_fimbrial_sf"/>
</dbReference>
<comment type="similarity">
    <text evidence="2">Belongs to the fimbrial protein family.</text>
</comment>
<dbReference type="GO" id="GO:0009289">
    <property type="term" value="C:pilus"/>
    <property type="evidence" value="ECO:0007669"/>
    <property type="project" value="UniProtKB-SubCell"/>
</dbReference>
<evidence type="ECO:0000256" key="3">
    <source>
        <dbReference type="ARBA" id="ARBA00022729"/>
    </source>
</evidence>
<organism evidence="7 8">
    <name type="scientific">Pragia fontium DSM 5563 = ATCC 49100</name>
    <dbReference type="NCBI Taxonomy" id="1122977"/>
    <lineage>
        <taxon>Bacteria</taxon>
        <taxon>Pseudomonadati</taxon>
        <taxon>Pseudomonadota</taxon>
        <taxon>Gammaproteobacteria</taxon>
        <taxon>Enterobacterales</taxon>
        <taxon>Budviciaceae</taxon>
        <taxon>Pragia</taxon>
    </lineage>
</organism>
<feature type="signal peptide" evidence="5">
    <location>
        <begin position="1"/>
        <end position="20"/>
    </location>
</feature>
<feature type="domain" description="Fimbrial-type adhesion" evidence="6">
    <location>
        <begin position="36"/>
        <end position="179"/>
    </location>
</feature>
<dbReference type="GO" id="GO:0043709">
    <property type="term" value="P:cell adhesion involved in single-species biofilm formation"/>
    <property type="evidence" value="ECO:0007669"/>
    <property type="project" value="TreeGrafter"/>
</dbReference>
<dbReference type="AlphaFoldDB" id="A0AAJ5BI55"/>
<dbReference type="RefSeq" id="WP_074824017.1">
    <property type="nucleotide sequence ID" value="NZ_FOLW01000010.1"/>
</dbReference>
<protein>
    <submittedName>
        <fullName evidence="7">Pilin (Type 1 fimbria component protein)</fullName>
    </submittedName>
</protein>
<keyword evidence="4" id="KW-0281">Fimbrium</keyword>
<keyword evidence="3 5" id="KW-0732">Signal</keyword>
<comment type="subcellular location">
    <subcellularLocation>
        <location evidence="1">Fimbrium</location>
    </subcellularLocation>
</comment>
<sequence length="180" mass="18979">MKKLLPAIIISSLFSGYALADAEETGSDTNTGQVLFSGTVTSETCIIDVEVDGLRNDTVDLKSMKPTATKGIAVNFSLVPRTEECLNQTSAQVGWQSAGLTNSGLKNMNGTAKGVSILLTAINSTTPNQDVTIKQQTIDFGDGTNAIRNMNFKAQMVATEGETVTKGSVLATATYSISYI</sequence>
<accession>A0AAJ5BI55</accession>
<dbReference type="Proteomes" id="UP000226420">
    <property type="component" value="Unassembled WGS sequence"/>
</dbReference>
<name>A0AAJ5BI55_9GAMM</name>
<proteinExistence type="inferred from homology"/>
<evidence type="ECO:0000259" key="6">
    <source>
        <dbReference type="Pfam" id="PF00419"/>
    </source>
</evidence>
<comment type="caution">
    <text evidence="7">The sequence shown here is derived from an EMBL/GenBank/DDBJ whole genome shotgun (WGS) entry which is preliminary data.</text>
</comment>
<evidence type="ECO:0000313" key="8">
    <source>
        <dbReference type="Proteomes" id="UP000226420"/>
    </source>
</evidence>
<dbReference type="InterPro" id="IPR008966">
    <property type="entry name" value="Adhesion_dom_sf"/>
</dbReference>
<evidence type="ECO:0000256" key="5">
    <source>
        <dbReference type="SAM" id="SignalP"/>
    </source>
</evidence>
<reference evidence="7 8" key="1">
    <citation type="submission" date="2016-10" db="EMBL/GenBank/DDBJ databases">
        <authorList>
            <person name="Varghese N."/>
            <person name="Submissions S."/>
        </authorList>
    </citation>
    <scope>NUCLEOTIDE SEQUENCE [LARGE SCALE GENOMIC DNA]</scope>
    <source>
        <strain evidence="7 8">DSM 5563</strain>
    </source>
</reference>
<evidence type="ECO:0000256" key="2">
    <source>
        <dbReference type="ARBA" id="ARBA00006671"/>
    </source>
</evidence>
<dbReference type="InterPro" id="IPR000259">
    <property type="entry name" value="Adhesion_dom_fimbrial"/>
</dbReference>
<dbReference type="InterPro" id="IPR050263">
    <property type="entry name" value="Bact_Fimbrial_Adh_Pro"/>
</dbReference>
<evidence type="ECO:0000256" key="4">
    <source>
        <dbReference type="ARBA" id="ARBA00023263"/>
    </source>
</evidence>